<evidence type="ECO:0000313" key="6">
    <source>
        <dbReference type="Proteomes" id="UP001321249"/>
    </source>
</evidence>
<proteinExistence type="predicted"/>
<evidence type="ECO:0000313" key="5">
    <source>
        <dbReference type="Proteomes" id="UP001219901"/>
    </source>
</evidence>
<feature type="region of interest" description="Disordered" evidence="1">
    <location>
        <begin position="25"/>
        <end position="89"/>
    </location>
</feature>
<keyword evidence="5" id="KW-1185">Reference proteome</keyword>
<organism evidence="4 5">
    <name type="scientific">Candidatus Lucifugimonas marina</name>
    <dbReference type="NCBI Taxonomy" id="3038979"/>
    <lineage>
        <taxon>Bacteria</taxon>
        <taxon>Bacillati</taxon>
        <taxon>Chloroflexota</taxon>
        <taxon>Dehalococcoidia</taxon>
        <taxon>SAR202 cluster</taxon>
        <taxon>Candidatus Lucifugimonadales</taxon>
        <taxon>Candidatus Lucifugimonadaceae</taxon>
        <taxon>Candidatus Lucifugimonas</taxon>
    </lineage>
</organism>
<feature type="compositionally biased region" description="Pro residues" evidence="1">
    <location>
        <begin position="61"/>
        <end position="86"/>
    </location>
</feature>
<dbReference type="Proteomes" id="UP001219901">
    <property type="component" value="Chromosome"/>
</dbReference>
<feature type="signal peptide" evidence="2">
    <location>
        <begin position="1"/>
        <end position="22"/>
    </location>
</feature>
<sequence>MKIPFRTTIALLAAITLIAAIAACSSDDKSDDTPTSTTQPTANPTARPTITPVPTATRTPGPSPTPAPTSTPEPTPTATPTPPPPASHVEEMGRLFTEQGFDFTTLSLASVGAAQWSTAALGCPEPGTYYDISDAPYTGLIYKITNGSIDWEYHANADDSVTVRCSEVTPSNATLMNLAQEANLAEATKLTLMRKDFSTGEFEVRREMTPHDMALLAEIFAQDAGLSYAPPCESIFRLDFETNRGVSQIEFICRDDYKAFDLYWNELHGNAPIIGEIIGPYLTGDPIPQLPTAAP</sequence>
<evidence type="ECO:0000313" key="3">
    <source>
        <dbReference type="EMBL" id="MDG0868069.1"/>
    </source>
</evidence>
<dbReference type="PROSITE" id="PS51257">
    <property type="entry name" value="PROKAR_LIPOPROTEIN"/>
    <property type="match status" value="1"/>
</dbReference>
<feature type="compositionally biased region" description="Polar residues" evidence="1">
    <location>
        <begin position="39"/>
        <end position="48"/>
    </location>
</feature>
<dbReference type="RefSeq" id="WP_342827053.1">
    <property type="nucleotide sequence ID" value="NZ_CP046146.1"/>
</dbReference>
<dbReference type="AlphaFoldDB" id="A0AAJ6CTK1"/>
<reference evidence="5 6" key="1">
    <citation type="submission" date="2019-11" db="EMBL/GenBank/DDBJ databases">
        <authorList>
            <person name="Cho J.-C."/>
        </authorList>
    </citation>
    <scope>NUCLEOTIDE SEQUENCE [LARGE SCALE GENOMIC DNA]</scope>
    <source>
        <strain evidence="4 5">JH1073</strain>
        <strain evidence="3 6">JH702</strain>
    </source>
</reference>
<dbReference type="Proteomes" id="UP001321249">
    <property type="component" value="Unassembled WGS sequence"/>
</dbReference>
<dbReference type="EMBL" id="WMBE01000006">
    <property type="protein sequence ID" value="MDG0868069.1"/>
    <property type="molecule type" value="Genomic_DNA"/>
</dbReference>
<evidence type="ECO:0000256" key="1">
    <source>
        <dbReference type="SAM" id="MobiDB-lite"/>
    </source>
</evidence>
<dbReference type="EMBL" id="CP046147">
    <property type="protein sequence ID" value="WFG40388.1"/>
    <property type="molecule type" value="Genomic_DNA"/>
</dbReference>
<accession>A0AAJ6CTK1</accession>
<reference evidence="5" key="3">
    <citation type="submission" date="2023-06" db="EMBL/GenBank/DDBJ databases">
        <title>Pangenomics reveal diversification of enzyme families and niche specialization in globally abundant SAR202 bacteria.</title>
        <authorList>
            <person name="Saw J.H.W."/>
        </authorList>
    </citation>
    <scope>NUCLEOTIDE SEQUENCE [LARGE SCALE GENOMIC DNA]</scope>
    <source>
        <strain evidence="5">JH1073</strain>
    </source>
</reference>
<reference evidence="4" key="2">
    <citation type="journal article" date="2023" name="Nat. Commun.">
        <title>Cultivation of marine bacteria of the SAR202 clade.</title>
        <authorList>
            <person name="Lim Y."/>
            <person name="Seo J.H."/>
            <person name="Giovannoni S.J."/>
            <person name="Kang I."/>
            <person name="Cho J.C."/>
        </authorList>
    </citation>
    <scope>NUCLEOTIDE SEQUENCE</scope>
    <source>
        <strain evidence="4">JH1073</strain>
    </source>
</reference>
<name>A0AAJ6CTK1_9CHLR</name>
<evidence type="ECO:0000313" key="4">
    <source>
        <dbReference type="EMBL" id="WFG40388.1"/>
    </source>
</evidence>
<feature type="chain" id="PRO_5042597651" evidence="2">
    <location>
        <begin position="23"/>
        <end position="295"/>
    </location>
</feature>
<protein>
    <submittedName>
        <fullName evidence="4">Uncharacterized protein</fullName>
    </submittedName>
</protein>
<gene>
    <name evidence="3" type="ORF">GKO46_13465</name>
    <name evidence="4" type="ORF">GKO48_12485</name>
</gene>
<keyword evidence="2" id="KW-0732">Signal</keyword>
<evidence type="ECO:0000256" key="2">
    <source>
        <dbReference type="SAM" id="SignalP"/>
    </source>
</evidence>